<evidence type="ECO:0000313" key="1">
    <source>
        <dbReference type="EMBL" id="ROT84649.1"/>
    </source>
</evidence>
<reference evidence="1 2" key="1">
    <citation type="submission" date="2018-04" db="EMBL/GenBank/DDBJ databases">
        <authorList>
            <person name="Zhang X."/>
            <person name="Yuan J."/>
            <person name="Li F."/>
            <person name="Xiang J."/>
        </authorList>
    </citation>
    <scope>NUCLEOTIDE SEQUENCE [LARGE SCALE GENOMIC DNA]</scope>
    <source>
        <tissue evidence="1">Muscle</tissue>
    </source>
</reference>
<comment type="caution">
    <text evidence="1">The sequence shown here is derived from an EMBL/GenBank/DDBJ whole genome shotgun (WGS) entry which is preliminary data.</text>
</comment>
<dbReference type="EMBL" id="QCYY01000516">
    <property type="protein sequence ID" value="ROT84649.1"/>
    <property type="molecule type" value="Genomic_DNA"/>
</dbReference>
<proteinExistence type="predicted"/>
<reference evidence="1 2" key="2">
    <citation type="submission" date="2019-01" db="EMBL/GenBank/DDBJ databases">
        <title>The decoding of complex shrimp genome reveals the adaptation for benthos swimmer, frequently molting mechanism and breeding impact on genome.</title>
        <authorList>
            <person name="Sun Y."/>
            <person name="Gao Y."/>
            <person name="Yu Y."/>
        </authorList>
    </citation>
    <scope>NUCLEOTIDE SEQUENCE [LARGE SCALE GENOMIC DNA]</scope>
    <source>
        <tissue evidence="1">Muscle</tissue>
    </source>
</reference>
<protein>
    <submittedName>
        <fullName evidence="1">Uncharacterized protein</fullName>
    </submittedName>
</protein>
<organism evidence="1 2">
    <name type="scientific">Penaeus vannamei</name>
    <name type="common">Whiteleg shrimp</name>
    <name type="synonym">Litopenaeus vannamei</name>
    <dbReference type="NCBI Taxonomy" id="6689"/>
    <lineage>
        <taxon>Eukaryota</taxon>
        <taxon>Metazoa</taxon>
        <taxon>Ecdysozoa</taxon>
        <taxon>Arthropoda</taxon>
        <taxon>Crustacea</taxon>
        <taxon>Multicrustacea</taxon>
        <taxon>Malacostraca</taxon>
        <taxon>Eumalacostraca</taxon>
        <taxon>Eucarida</taxon>
        <taxon>Decapoda</taxon>
        <taxon>Dendrobranchiata</taxon>
        <taxon>Penaeoidea</taxon>
        <taxon>Penaeidae</taxon>
        <taxon>Penaeus</taxon>
    </lineage>
</organism>
<name>A0A3R7MSB3_PENVA</name>
<dbReference type="Proteomes" id="UP000283509">
    <property type="component" value="Unassembled WGS sequence"/>
</dbReference>
<keyword evidence="2" id="KW-1185">Reference proteome</keyword>
<accession>A0A3R7MSB3</accession>
<evidence type="ECO:0000313" key="2">
    <source>
        <dbReference type="Proteomes" id="UP000283509"/>
    </source>
</evidence>
<sequence>MTEPLPLQLNKLPTGDALSHAEKDKSACTVAYTITPRTSSTMLRFVLLALLFAAATAQQVAPCRCGAFVTTDGGELMLYELPPVEVHSCDQNNPCQPAASRSSKCCLEAATWTSSLPPTRLLARCCARRWPSTANTCTPTQSSATAPGSGPATKPYNGVLGRQLLRWVLNQQLLLQVLDQELLLRVFDQIILQVLNQQQLLRVLDQELLLWVLGRQLLWRDLGRQPSRRSSAHQVLRWGFHASPVLHLTESSYTVIYKYNCR</sequence>
<gene>
    <name evidence="1" type="ORF">C7M84_022161</name>
</gene>
<dbReference type="AlphaFoldDB" id="A0A3R7MSB3"/>